<evidence type="ECO:0000313" key="13">
    <source>
        <dbReference type="EMBL" id="AKU91660.1"/>
    </source>
</evidence>
<dbReference type="GO" id="GO:0051539">
    <property type="term" value="F:4 iron, 4 sulfur cluster binding"/>
    <property type="evidence" value="ECO:0007669"/>
    <property type="project" value="UniProtKB-KW"/>
</dbReference>
<evidence type="ECO:0000259" key="12">
    <source>
        <dbReference type="SMART" id="SM00986"/>
    </source>
</evidence>
<dbReference type="AlphaFoldDB" id="A0A0K1PDR3"/>
<dbReference type="SUPFAM" id="SSF52141">
    <property type="entry name" value="Uracil-DNA glycosylase-like"/>
    <property type="match status" value="1"/>
</dbReference>
<comment type="similarity">
    <text evidence="2">Belongs to the uracil-DNA glycosylase (UDG) superfamily. Type 4 (UDGa) family.</text>
</comment>
<keyword evidence="8" id="KW-0378">Hydrolase</keyword>
<evidence type="ECO:0000313" key="14">
    <source>
        <dbReference type="Proteomes" id="UP000055590"/>
    </source>
</evidence>
<dbReference type="EC" id="3.2.2.27" evidence="3"/>
<keyword evidence="5" id="KW-0004">4Fe-4S</keyword>
<accession>A0A0K1PDR3</accession>
<dbReference type="InterPro" id="IPR005273">
    <property type="entry name" value="Ura-DNA_glyco_family4"/>
</dbReference>
<dbReference type="SMART" id="SM00987">
    <property type="entry name" value="UreE_C"/>
    <property type="match status" value="1"/>
</dbReference>
<evidence type="ECO:0000256" key="9">
    <source>
        <dbReference type="ARBA" id="ARBA00023004"/>
    </source>
</evidence>
<organism evidence="13 14">
    <name type="scientific">Vulgatibacter incomptus</name>
    <dbReference type="NCBI Taxonomy" id="1391653"/>
    <lineage>
        <taxon>Bacteria</taxon>
        <taxon>Pseudomonadati</taxon>
        <taxon>Myxococcota</taxon>
        <taxon>Myxococcia</taxon>
        <taxon>Myxococcales</taxon>
        <taxon>Cystobacterineae</taxon>
        <taxon>Vulgatibacteraceae</taxon>
        <taxon>Vulgatibacter</taxon>
    </lineage>
</organism>
<dbReference type="CDD" id="cd10030">
    <property type="entry name" value="UDG-F4_TTUDGA_SPO1dp_like"/>
    <property type="match status" value="1"/>
</dbReference>
<dbReference type="NCBIfam" id="TIGR00758">
    <property type="entry name" value="UDG_fam4"/>
    <property type="match status" value="1"/>
</dbReference>
<dbReference type="Proteomes" id="UP000055590">
    <property type="component" value="Chromosome"/>
</dbReference>
<dbReference type="EMBL" id="CP012332">
    <property type="protein sequence ID" value="AKU91660.1"/>
    <property type="molecule type" value="Genomic_DNA"/>
</dbReference>
<keyword evidence="14" id="KW-1185">Reference proteome</keyword>
<gene>
    <name evidence="13" type="ORF">AKJ08_2047</name>
</gene>
<protein>
    <recommendedName>
        <fullName evidence="4">Type-4 uracil-DNA glycosylase</fullName>
        <ecNumber evidence="3">3.2.2.27</ecNumber>
    </recommendedName>
</protein>
<dbReference type="InterPro" id="IPR036895">
    <property type="entry name" value="Uracil-DNA_glycosylase-like_sf"/>
</dbReference>
<comment type="catalytic activity">
    <reaction evidence="1">
        <text>Hydrolyzes single-stranded DNA or mismatched double-stranded DNA and polynucleotides, releasing free uracil.</text>
        <dbReference type="EC" id="3.2.2.27"/>
    </reaction>
</comment>
<dbReference type="STRING" id="1391653.AKJ08_2047"/>
<dbReference type="Gene3D" id="3.40.470.10">
    <property type="entry name" value="Uracil-DNA glycosylase-like domain"/>
    <property type="match status" value="1"/>
</dbReference>
<dbReference type="PANTHER" id="PTHR33693">
    <property type="entry name" value="TYPE-5 URACIL-DNA GLYCOSYLASE"/>
    <property type="match status" value="1"/>
</dbReference>
<dbReference type="KEGG" id="vin:AKJ08_2047"/>
<evidence type="ECO:0000256" key="10">
    <source>
        <dbReference type="ARBA" id="ARBA00023014"/>
    </source>
</evidence>
<dbReference type="Pfam" id="PF03167">
    <property type="entry name" value="UDG"/>
    <property type="match status" value="1"/>
</dbReference>
<dbReference type="OrthoDB" id="5290748at2"/>
<name>A0A0K1PDR3_9BACT</name>
<keyword evidence="9" id="KW-0408">Iron</keyword>
<dbReference type="GO" id="GO:0006281">
    <property type="term" value="P:DNA repair"/>
    <property type="evidence" value="ECO:0007669"/>
    <property type="project" value="UniProtKB-KW"/>
</dbReference>
<keyword evidence="7" id="KW-0227">DNA damage</keyword>
<dbReference type="SMART" id="SM00986">
    <property type="entry name" value="UDG"/>
    <property type="match status" value="1"/>
</dbReference>
<dbReference type="PATRIC" id="fig|1391653.3.peg.2141"/>
<dbReference type="PANTHER" id="PTHR33693:SF1">
    <property type="entry name" value="TYPE-4 URACIL-DNA GLYCOSYLASE"/>
    <property type="match status" value="1"/>
</dbReference>
<reference evidence="13 14" key="1">
    <citation type="submission" date="2015-08" db="EMBL/GenBank/DDBJ databases">
        <authorList>
            <person name="Babu N.S."/>
            <person name="Beckwith C.J."/>
            <person name="Beseler K.G."/>
            <person name="Brison A."/>
            <person name="Carone J.V."/>
            <person name="Caskin T.P."/>
            <person name="Diamond M."/>
            <person name="Durham M.E."/>
            <person name="Foxe J.M."/>
            <person name="Go M."/>
            <person name="Henderson B.A."/>
            <person name="Jones I.B."/>
            <person name="McGettigan J.A."/>
            <person name="Micheletti S.J."/>
            <person name="Nasrallah M.E."/>
            <person name="Ortiz D."/>
            <person name="Piller C.R."/>
            <person name="Privatt S.R."/>
            <person name="Schneider S.L."/>
            <person name="Sharp S."/>
            <person name="Smith T.C."/>
            <person name="Stanton J.D."/>
            <person name="Ullery H.E."/>
            <person name="Wilson R.J."/>
            <person name="Serrano M.G."/>
            <person name="Buck G."/>
            <person name="Lee V."/>
            <person name="Wang Y."/>
            <person name="Carvalho R."/>
            <person name="Voegtly L."/>
            <person name="Shi R."/>
            <person name="Duckworth R."/>
            <person name="Johnson A."/>
            <person name="Loviza R."/>
            <person name="Walstead R."/>
            <person name="Shah Z."/>
            <person name="Kiflezghi M."/>
            <person name="Wade K."/>
            <person name="Ball S.L."/>
            <person name="Bradley K.W."/>
            <person name="Asai D.J."/>
            <person name="Bowman C.A."/>
            <person name="Russell D.A."/>
            <person name="Pope W.H."/>
            <person name="Jacobs-Sera D."/>
            <person name="Hendrix R.W."/>
            <person name="Hatfull G.F."/>
        </authorList>
    </citation>
    <scope>NUCLEOTIDE SEQUENCE [LARGE SCALE GENOMIC DNA]</scope>
    <source>
        <strain evidence="13 14">DSM 27710</strain>
    </source>
</reference>
<proteinExistence type="inferred from homology"/>
<keyword evidence="6" id="KW-0479">Metal-binding</keyword>
<evidence type="ECO:0000256" key="11">
    <source>
        <dbReference type="ARBA" id="ARBA00023204"/>
    </source>
</evidence>
<evidence type="ECO:0000256" key="7">
    <source>
        <dbReference type="ARBA" id="ARBA00022763"/>
    </source>
</evidence>
<dbReference type="GO" id="GO:0004844">
    <property type="term" value="F:uracil DNA N-glycosylase activity"/>
    <property type="evidence" value="ECO:0007669"/>
    <property type="project" value="UniProtKB-EC"/>
</dbReference>
<evidence type="ECO:0000256" key="4">
    <source>
        <dbReference type="ARBA" id="ARBA00019403"/>
    </source>
</evidence>
<evidence type="ECO:0000256" key="6">
    <source>
        <dbReference type="ARBA" id="ARBA00022723"/>
    </source>
</evidence>
<feature type="domain" description="Uracil-DNA glycosylase-like" evidence="12">
    <location>
        <begin position="78"/>
        <end position="224"/>
    </location>
</feature>
<evidence type="ECO:0000256" key="8">
    <source>
        <dbReference type="ARBA" id="ARBA00022801"/>
    </source>
</evidence>
<evidence type="ECO:0000256" key="1">
    <source>
        <dbReference type="ARBA" id="ARBA00001400"/>
    </source>
</evidence>
<evidence type="ECO:0000256" key="2">
    <source>
        <dbReference type="ARBA" id="ARBA00006521"/>
    </source>
</evidence>
<keyword evidence="11" id="KW-0234">DNA repair</keyword>
<keyword evidence="10" id="KW-0411">Iron-sulfur</keyword>
<dbReference type="GO" id="GO:0046872">
    <property type="term" value="F:metal ion binding"/>
    <property type="evidence" value="ECO:0007669"/>
    <property type="project" value="UniProtKB-KW"/>
</dbReference>
<dbReference type="InterPro" id="IPR005122">
    <property type="entry name" value="Uracil-DNA_glycosylase-like"/>
</dbReference>
<sequence length="239" mass="25722">MDDRSHSRDELAAVAAELARHLRWARREGVETLPIVEAAPLAPALEAPRVPPDLDGIRADLGDCRRCGLCEGRTRIVFGDGAPSAELVFVGDRPGADEDERGLPAVGPAGELLEKMIGAMGFARHEVYLTDTVKCRPPGDRAPTPDEVATCRPYLRGQLAAIRPKAIVALGQAASQALLGGDAPISNLRGQWQELEGVPVMPTFHPAYLLRNPGEKAKVWNDLKLVLAALGRDVPERAR</sequence>
<dbReference type="RefSeq" id="WP_082343029.1">
    <property type="nucleotide sequence ID" value="NZ_CP012332.1"/>
</dbReference>
<evidence type="ECO:0000256" key="5">
    <source>
        <dbReference type="ARBA" id="ARBA00022485"/>
    </source>
</evidence>
<dbReference type="InterPro" id="IPR051536">
    <property type="entry name" value="UDG_Type-4/5"/>
</dbReference>
<evidence type="ECO:0000256" key="3">
    <source>
        <dbReference type="ARBA" id="ARBA00012030"/>
    </source>
</evidence>